<dbReference type="Proteomes" id="UP000271380">
    <property type="component" value="Chromosome"/>
</dbReference>
<dbReference type="InterPro" id="IPR011078">
    <property type="entry name" value="PyrdxlP_homeostasis"/>
</dbReference>
<dbReference type="SUPFAM" id="SSF51419">
    <property type="entry name" value="PLP-binding barrel"/>
    <property type="match status" value="1"/>
</dbReference>
<dbReference type="Gene3D" id="3.20.20.10">
    <property type="entry name" value="Alanine racemase"/>
    <property type="match status" value="1"/>
</dbReference>
<dbReference type="AlphaFoldDB" id="A0AB38VSE5"/>
<dbReference type="NCBIfam" id="TIGR00044">
    <property type="entry name" value="YggS family pyridoxal phosphate-dependent enzyme"/>
    <property type="match status" value="1"/>
</dbReference>
<evidence type="ECO:0000313" key="7">
    <source>
        <dbReference type="Proteomes" id="UP000271380"/>
    </source>
</evidence>
<protein>
    <recommendedName>
        <fullName evidence="2">Pyridoxal phosphate homeostasis protein</fullName>
        <shortName evidence="2">PLP homeostasis protein</shortName>
    </recommendedName>
</protein>
<feature type="domain" description="Alanine racemase N-terminal" evidence="5">
    <location>
        <begin position="12"/>
        <end position="233"/>
    </location>
</feature>
<dbReference type="CDD" id="cd00635">
    <property type="entry name" value="PLPDE_III_YBL036c_like"/>
    <property type="match status" value="1"/>
</dbReference>
<reference evidence="6 7" key="1">
    <citation type="submission" date="2018-12" db="EMBL/GenBank/DDBJ databases">
        <authorList>
            <consortium name="Pathogen Informatics"/>
        </authorList>
    </citation>
    <scope>NUCLEOTIDE SEQUENCE [LARGE SCALE GENOMIC DNA]</scope>
    <source>
        <strain evidence="6 7">NCTC949</strain>
    </source>
</reference>
<evidence type="ECO:0000256" key="3">
    <source>
        <dbReference type="PIRSR" id="PIRSR004848-1"/>
    </source>
</evidence>
<dbReference type="PIRSF" id="PIRSF004848">
    <property type="entry name" value="YBL036c_PLPDEIII"/>
    <property type="match status" value="1"/>
</dbReference>
<name>A0AB38VSE5_9CORY</name>
<comment type="function">
    <text evidence="2">Pyridoxal 5'-phosphate (PLP)-binding protein, which is involved in PLP homeostasis.</text>
</comment>
<dbReference type="FunFam" id="3.20.20.10:FF:000018">
    <property type="entry name" value="Pyridoxal phosphate homeostasis protein"/>
    <property type="match status" value="1"/>
</dbReference>
<comment type="similarity">
    <text evidence="2 4">Belongs to the pyridoxal phosphate-binding protein YggS/PROSC family.</text>
</comment>
<accession>A0AB38VSE5</accession>
<evidence type="ECO:0000313" key="6">
    <source>
        <dbReference type="EMBL" id="VEH06731.1"/>
    </source>
</evidence>
<dbReference type="InterPro" id="IPR001608">
    <property type="entry name" value="Ala_racemase_N"/>
</dbReference>
<evidence type="ECO:0000256" key="4">
    <source>
        <dbReference type="RuleBase" id="RU004514"/>
    </source>
</evidence>
<keyword evidence="1 2" id="KW-0663">Pyridoxal phosphate</keyword>
<dbReference type="HAMAP" id="MF_02087">
    <property type="entry name" value="PLP_homeostasis"/>
    <property type="match status" value="1"/>
</dbReference>
<sequence>MYPRTVADFRTNIDHISARITDAAQRAQRDPHAVRLVAVSKTHPVEHVQLGVDAGLRVLGENKPQELAVKAQNITGVSWCAIGHVQRNKAREIAHFADEFHALDSLRLAETLHKRLIDADRTLTVLVQVNTSMEAQKGGFPPDEVAQFLDQIAAFDRLQVRGLMTMAALSPEEKIVRHAFSSLRELRDQLAPNIADGMSLEELSMGMSGDFEWAIAEGSTCVRIGTALFGTRPILG</sequence>
<dbReference type="GO" id="GO:0030170">
    <property type="term" value="F:pyridoxal phosphate binding"/>
    <property type="evidence" value="ECO:0007669"/>
    <property type="project" value="UniProtKB-UniRule"/>
</dbReference>
<gene>
    <name evidence="6" type="primary">yggS</name>
    <name evidence="6" type="ORF">NCTC949_01278</name>
</gene>
<dbReference type="InterPro" id="IPR029066">
    <property type="entry name" value="PLP-binding_barrel"/>
</dbReference>
<dbReference type="RefSeq" id="WP_126316806.1">
    <property type="nucleotide sequence ID" value="NZ_LR134377.1"/>
</dbReference>
<evidence type="ECO:0000259" key="5">
    <source>
        <dbReference type="Pfam" id="PF01168"/>
    </source>
</evidence>
<evidence type="ECO:0000256" key="1">
    <source>
        <dbReference type="ARBA" id="ARBA00022898"/>
    </source>
</evidence>
<evidence type="ECO:0000256" key="2">
    <source>
        <dbReference type="HAMAP-Rule" id="MF_02087"/>
    </source>
</evidence>
<organism evidence="6 7">
    <name type="scientific">Corynebacterium kutscheri</name>
    <dbReference type="NCBI Taxonomy" id="35755"/>
    <lineage>
        <taxon>Bacteria</taxon>
        <taxon>Bacillati</taxon>
        <taxon>Actinomycetota</taxon>
        <taxon>Actinomycetes</taxon>
        <taxon>Mycobacteriales</taxon>
        <taxon>Corynebacteriaceae</taxon>
        <taxon>Corynebacterium</taxon>
    </lineage>
</organism>
<dbReference type="PANTHER" id="PTHR10146">
    <property type="entry name" value="PROLINE SYNTHETASE CO-TRANSCRIBED BACTERIAL HOMOLOG PROTEIN"/>
    <property type="match status" value="1"/>
</dbReference>
<comment type="cofactor">
    <cofactor evidence="3">
        <name>pyridoxal 5'-phosphate</name>
        <dbReference type="ChEBI" id="CHEBI:597326"/>
    </cofactor>
</comment>
<proteinExistence type="inferred from homology"/>
<dbReference type="PANTHER" id="PTHR10146:SF14">
    <property type="entry name" value="PYRIDOXAL PHOSPHATE HOMEOSTASIS PROTEIN"/>
    <property type="match status" value="1"/>
</dbReference>
<feature type="modified residue" description="N6-(pyridoxal phosphate)lysine" evidence="2 3">
    <location>
        <position position="41"/>
    </location>
</feature>
<dbReference type="EMBL" id="LR134377">
    <property type="protein sequence ID" value="VEH06731.1"/>
    <property type="molecule type" value="Genomic_DNA"/>
</dbReference>
<dbReference type="Pfam" id="PF01168">
    <property type="entry name" value="Ala_racemase_N"/>
    <property type="match status" value="1"/>
</dbReference>